<comment type="similarity">
    <text evidence="1 2">Belongs to the UPF0102 family.</text>
</comment>
<evidence type="ECO:0000256" key="1">
    <source>
        <dbReference type="ARBA" id="ARBA00006738"/>
    </source>
</evidence>
<dbReference type="RefSeq" id="WP_015272512.1">
    <property type="nucleotide sequence ID" value="NC_019907.1"/>
</dbReference>
<dbReference type="NCBIfam" id="NF009151">
    <property type="entry name" value="PRK12497.1-5"/>
    <property type="match status" value="1"/>
</dbReference>
<dbReference type="PANTHER" id="PTHR34039">
    <property type="entry name" value="UPF0102 PROTEIN YRAN"/>
    <property type="match status" value="1"/>
</dbReference>
<dbReference type="PATRIC" id="fig|1215343.11.peg.97"/>
<dbReference type="Gene3D" id="3.40.1350.10">
    <property type="match status" value="1"/>
</dbReference>
<dbReference type="EMBL" id="CP003789">
    <property type="protein sequence ID" value="AGA64085.1"/>
    <property type="molecule type" value="Genomic_DNA"/>
</dbReference>
<keyword evidence="3" id="KW-0255">Endonuclease</keyword>
<dbReference type="KEGG" id="lcc:B488_00920"/>
<dbReference type="InterPro" id="IPR011335">
    <property type="entry name" value="Restrct_endonuc-II-like"/>
</dbReference>
<evidence type="ECO:0000313" key="3">
    <source>
        <dbReference type="EMBL" id="AGA64085.1"/>
    </source>
</evidence>
<dbReference type="Pfam" id="PF02021">
    <property type="entry name" value="UPF0102"/>
    <property type="match status" value="1"/>
</dbReference>
<dbReference type="GO" id="GO:0003676">
    <property type="term" value="F:nucleic acid binding"/>
    <property type="evidence" value="ECO:0007669"/>
    <property type="project" value="InterPro"/>
</dbReference>
<name>L0ETD8_LIBCB</name>
<proteinExistence type="inferred from homology"/>
<dbReference type="AlphaFoldDB" id="L0ETD8"/>
<evidence type="ECO:0000313" key="4">
    <source>
        <dbReference type="Proteomes" id="UP000010799"/>
    </source>
</evidence>
<keyword evidence="4" id="KW-1185">Reference proteome</keyword>
<keyword evidence="3" id="KW-0540">Nuclease</keyword>
<reference evidence="3 4" key="1">
    <citation type="journal article" date="2012" name="Stand. Genomic Sci.">
        <title>Complete genome sequence of Liberibacter crescens BT-1.</title>
        <authorList>
            <person name="Leonard M.T."/>
            <person name="Fagen J.R."/>
            <person name="Davis-Richardson A.G."/>
            <person name="Davis M.J."/>
            <person name="Triplett E.W."/>
        </authorList>
    </citation>
    <scope>NUCLEOTIDE SEQUENCE [LARGE SCALE GENOMIC DNA]</scope>
    <source>
        <strain evidence="3 4">BT-1</strain>
    </source>
</reference>
<evidence type="ECO:0000256" key="2">
    <source>
        <dbReference type="HAMAP-Rule" id="MF_00048"/>
    </source>
</evidence>
<dbReference type="SUPFAM" id="SSF52980">
    <property type="entry name" value="Restriction endonuclease-like"/>
    <property type="match status" value="1"/>
</dbReference>
<protein>
    <recommendedName>
        <fullName evidence="2">UPF0102 protein B488_00920</fullName>
    </recommendedName>
</protein>
<keyword evidence="3" id="KW-0378">Hydrolase</keyword>
<dbReference type="InterPro" id="IPR011856">
    <property type="entry name" value="tRNA_endonuc-like_dom_sf"/>
</dbReference>
<accession>L0ETD8</accession>
<dbReference type="InterPro" id="IPR003509">
    <property type="entry name" value="UPF0102_YraN-like"/>
</dbReference>
<gene>
    <name evidence="3" type="ordered locus">B488_00920</name>
</gene>
<dbReference type="Proteomes" id="UP000010799">
    <property type="component" value="Chromosome"/>
</dbReference>
<dbReference type="HAMAP" id="MF_00048">
    <property type="entry name" value="UPF0102"/>
    <property type="match status" value="1"/>
</dbReference>
<dbReference type="HOGENOM" id="CLU_115353_0_2_5"/>
<dbReference type="PANTHER" id="PTHR34039:SF1">
    <property type="entry name" value="UPF0102 PROTEIN YRAN"/>
    <property type="match status" value="1"/>
</dbReference>
<organism evidence="3 4">
    <name type="scientific">Liberibacter crescens (strain BT-1)</name>
    <dbReference type="NCBI Taxonomy" id="1215343"/>
    <lineage>
        <taxon>Bacteria</taxon>
        <taxon>Pseudomonadati</taxon>
        <taxon>Pseudomonadota</taxon>
        <taxon>Alphaproteobacteria</taxon>
        <taxon>Hyphomicrobiales</taxon>
        <taxon>Rhizobiaceae</taxon>
        <taxon>Liberibacter</taxon>
    </lineage>
</organism>
<dbReference type="eggNOG" id="COG0792">
    <property type="taxonomic scope" value="Bacteria"/>
</dbReference>
<dbReference type="STRING" id="1215343.B488_00920"/>
<dbReference type="GO" id="GO:0004519">
    <property type="term" value="F:endonuclease activity"/>
    <property type="evidence" value="ECO:0007669"/>
    <property type="project" value="UniProtKB-KW"/>
</dbReference>
<sequence length="118" mass="13850">MLRRNRHQALRYGLRAEFLSAIFLMLKGWKIMAFRHRNSFGEVDIIAFRQELVIFVEVKARSNVKDALNAVSYLSQERIRSAGKAWLATHKDFHAFSYRCDIIAVIPWNLPKHFPDAF</sequence>